<feature type="transmembrane region" description="Helical" evidence="2">
    <location>
        <begin position="127"/>
        <end position="147"/>
    </location>
</feature>
<keyword evidence="2" id="KW-1133">Transmembrane helix</keyword>
<feature type="region of interest" description="Disordered" evidence="1">
    <location>
        <begin position="149"/>
        <end position="252"/>
    </location>
</feature>
<dbReference type="AlphaFoldDB" id="A0A1Y5Y3Y5"/>
<dbReference type="RefSeq" id="WP_084433389.1">
    <property type="nucleotide sequence ID" value="NZ_FWXV01000011.1"/>
</dbReference>
<name>A0A1Y5Y3Y5_KIBAR</name>
<dbReference type="OrthoDB" id="3406160at2"/>
<feature type="compositionally biased region" description="Polar residues" evidence="1">
    <location>
        <begin position="150"/>
        <end position="159"/>
    </location>
</feature>
<proteinExistence type="predicted"/>
<evidence type="ECO:0000313" key="4">
    <source>
        <dbReference type="Proteomes" id="UP000192674"/>
    </source>
</evidence>
<dbReference type="EMBL" id="FWXV01000011">
    <property type="protein sequence ID" value="SMD25385.1"/>
    <property type="molecule type" value="Genomic_DNA"/>
</dbReference>
<evidence type="ECO:0000256" key="1">
    <source>
        <dbReference type="SAM" id="MobiDB-lite"/>
    </source>
</evidence>
<keyword evidence="2" id="KW-0812">Transmembrane</keyword>
<reference evidence="3 4" key="1">
    <citation type="submission" date="2017-04" db="EMBL/GenBank/DDBJ databases">
        <authorList>
            <person name="Afonso C.L."/>
            <person name="Miller P.J."/>
            <person name="Scott M.A."/>
            <person name="Spackman E."/>
            <person name="Goraichik I."/>
            <person name="Dimitrov K.M."/>
            <person name="Suarez D.L."/>
            <person name="Swayne D.E."/>
        </authorList>
    </citation>
    <scope>NUCLEOTIDE SEQUENCE [LARGE SCALE GENOMIC DNA]</scope>
    <source>
        <strain evidence="3 4">DSM 43828</strain>
    </source>
</reference>
<feature type="compositionally biased region" description="Pro residues" evidence="1">
    <location>
        <begin position="170"/>
        <end position="181"/>
    </location>
</feature>
<gene>
    <name evidence="3" type="ORF">SAMN05661093_09082</name>
</gene>
<evidence type="ECO:0000256" key="2">
    <source>
        <dbReference type="SAM" id="Phobius"/>
    </source>
</evidence>
<keyword evidence="2" id="KW-0472">Membrane</keyword>
<feature type="compositionally biased region" description="Pro residues" evidence="1">
    <location>
        <begin position="227"/>
        <end position="242"/>
    </location>
</feature>
<feature type="compositionally biased region" description="Low complexity" evidence="1">
    <location>
        <begin position="199"/>
        <end position="226"/>
    </location>
</feature>
<protein>
    <recommendedName>
        <fullName evidence="5">Helix-turn-helix domain-containing protein</fullName>
    </recommendedName>
</protein>
<organism evidence="3 4">
    <name type="scientific">Kibdelosporangium aridum</name>
    <dbReference type="NCBI Taxonomy" id="2030"/>
    <lineage>
        <taxon>Bacteria</taxon>
        <taxon>Bacillati</taxon>
        <taxon>Actinomycetota</taxon>
        <taxon>Actinomycetes</taxon>
        <taxon>Pseudonocardiales</taxon>
        <taxon>Pseudonocardiaceae</taxon>
        <taxon>Kibdelosporangium</taxon>
    </lineage>
</organism>
<accession>A0A1Y5Y3Y5</accession>
<evidence type="ECO:0000313" key="3">
    <source>
        <dbReference type="EMBL" id="SMD25385.1"/>
    </source>
</evidence>
<evidence type="ECO:0008006" key="5">
    <source>
        <dbReference type="Google" id="ProtNLM"/>
    </source>
</evidence>
<dbReference type="Proteomes" id="UP000192674">
    <property type="component" value="Unassembled WGS sequence"/>
</dbReference>
<keyword evidence="4" id="KW-1185">Reference proteome</keyword>
<sequence length="370" mass="39013">MADALDVPEDLGRPDPAGVNTSAEFVEVMRRLKRWTGLGYRQLEKRAAAEGQVLPRSTLTAALARSALPREDLVVAFARACGCDEDQTAQWVAVRRRIAAGGTPVEQEPVGTVLAPLPLKRRAKWPVRIAIVVLALAVVAVIGTRLFDSSGPSVAQQRPDQAVPAGPGSSQPPPSSSPPPSGIVSGAPQVIPPDQAERTPPSTAPAATAKTTTASPPAPTTVSSPPVSQPTTPPETPPPPAEPGRRTIELPGQPVIHCPMPYLGTGYGPLAQCTQPSDSQARSGFYSPITGEFNPTTNWSGIVETKWYDGSVLATDGVEAWARGYGSTETNYGPWVFATQYRVGEARWGTINLVSGRFHPGPDGWHPLGP</sequence>